<feature type="compositionally biased region" description="Low complexity" evidence="1">
    <location>
        <begin position="77"/>
        <end position="119"/>
    </location>
</feature>
<evidence type="ECO:0000313" key="3">
    <source>
        <dbReference type="Proteomes" id="UP000515162"/>
    </source>
</evidence>
<sequence>MFLPIATLLLIFTGAAFAASPFNQVEEFVDFEDIDEVADAGSNGVTDVPIITATPISITTSSTTTGLASEPTADGLTPTISTTEATTTTHISTPATTTTGSSTSHSSTNDSTTDESTTTDFATEPSTTAQASTRIIETTFSTTSSTTTASTTSPSTSDSTTNDSTTTETTAVPNTSSSTTDSSLISSSTSDSTTSDSTTNEISTSGSTKNFETSTTSSTTTDSITSSPNTSDFTTTESETESPTTTTSRSTATSTSSSPTTASTTVGSTIDSTTTSVSTEDSTTTTTESTTTTDQPTEEELILALLAENAGALDLFNTQLDAVSAINWKIDAELYNQAEYLDAIEVTEKILQNQTQEFLLWEVELLQSVVTSIQKIDLFANRSIEAVSDITRLQEQNRNRVRKLVDKLNVTQGQILRSAKGLDDRINFVNQVILGYIEPKVNSLKDSFANLNKSQVNSLIELKNVPEVRNQTKTSIRNLSFLNNQLATFNQTQENRYYSLEAVIKAWTPTNVNAINDLTHALSISQKRTDLAIAISRSAEYNTKTYPTHFISYEGIKDNKQSRKTRTPQILAAEDKALESSWNVVTPA</sequence>
<evidence type="ECO:0000256" key="1">
    <source>
        <dbReference type="SAM" id="MobiDB-lite"/>
    </source>
</evidence>
<gene>
    <name evidence="4" type="primary">LOC117143923</name>
</gene>
<dbReference type="RefSeq" id="XP_033164729.1">
    <property type="nucleotide sequence ID" value="XM_033308838.1"/>
</dbReference>
<dbReference type="AlphaFoldDB" id="A0A6P8KKV7"/>
<feature type="compositionally biased region" description="Low complexity" evidence="1">
    <location>
        <begin position="213"/>
        <end position="293"/>
    </location>
</feature>
<feature type="region of interest" description="Disordered" evidence="1">
    <location>
        <begin position="61"/>
        <end position="297"/>
    </location>
</feature>
<keyword evidence="3" id="KW-1185">Reference proteome</keyword>
<feature type="compositionally biased region" description="Low complexity" evidence="1">
    <location>
        <begin position="138"/>
        <end position="205"/>
    </location>
</feature>
<proteinExistence type="predicted"/>
<keyword evidence="2" id="KW-0732">Signal</keyword>
<organism evidence="3 4">
    <name type="scientific">Drosophila mauritiana</name>
    <name type="common">Fruit fly</name>
    <dbReference type="NCBI Taxonomy" id="7226"/>
    <lineage>
        <taxon>Eukaryota</taxon>
        <taxon>Metazoa</taxon>
        <taxon>Ecdysozoa</taxon>
        <taxon>Arthropoda</taxon>
        <taxon>Hexapoda</taxon>
        <taxon>Insecta</taxon>
        <taxon>Pterygota</taxon>
        <taxon>Neoptera</taxon>
        <taxon>Endopterygota</taxon>
        <taxon>Diptera</taxon>
        <taxon>Brachycera</taxon>
        <taxon>Muscomorpha</taxon>
        <taxon>Ephydroidea</taxon>
        <taxon>Drosophilidae</taxon>
        <taxon>Drosophila</taxon>
        <taxon>Sophophora</taxon>
    </lineage>
</organism>
<dbReference type="Proteomes" id="UP000515162">
    <property type="component" value="Chromosome 3R"/>
</dbReference>
<feature type="chain" id="PRO_5027685179" evidence="2">
    <location>
        <begin position="19"/>
        <end position="588"/>
    </location>
</feature>
<protein>
    <submittedName>
        <fullName evidence="4">Cell wall protein DAN4</fullName>
    </submittedName>
</protein>
<reference evidence="4" key="1">
    <citation type="submission" date="2025-08" db="UniProtKB">
        <authorList>
            <consortium name="RefSeq"/>
        </authorList>
    </citation>
    <scope>IDENTIFICATION</scope>
    <source>
        <strain evidence="4">Mau12</strain>
        <tissue evidence="4">Whole Body</tissue>
    </source>
</reference>
<evidence type="ECO:0000313" key="4">
    <source>
        <dbReference type="RefSeq" id="XP_033164729.1"/>
    </source>
</evidence>
<feature type="signal peptide" evidence="2">
    <location>
        <begin position="1"/>
        <end position="18"/>
    </location>
</feature>
<dbReference type="GeneID" id="117143923"/>
<feature type="compositionally biased region" description="Polar residues" evidence="1">
    <location>
        <begin position="120"/>
        <end position="136"/>
    </location>
</feature>
<evidence type="ECO:0000256" key="2">
    <source>
        <dbReference type="SAM" id="SignalP"/>
    </source>
</evidence>
<name>A0A6P8KKV7_DROMA</name>
<accession>A0A6P8KKV7</accession>